<protein>
    <submittedName>
        <fullName evidence="1">Uncharacterized protein</fullName>
    </submittedName>
</protein>
<organism evidence="1 2">
    <name type="scientific">Liparis tanakae</name>
    <name type="common">Tanaka's snailfish</name>
    <dbReference type="NCBI Taxonomy" id="230148"/>
    <lineage>
        <taxon>Eukaryota</taxon>
        <taxon>Metazoa</taxon>
        <taxon>Chordata</taxon>
        <taxon>Craniata</taxon>
        <taxon>Vertebrata</taxon>
        <taxon>Euteleostomi</taxon>
        <taxon>Actinopterygii</taxon>
        <taxon>Neopterygii</taxon>
        <taxon>Teleostei</taxon>
        <taxon>Neoteleostei</taxon>
        <taxon>Acanthomorphata</taxon>
        <taxon>Eupercaria</taxon>
        <taxon>Perciformes</taxon>
        <taxon>Cottioidei</taxon>
        <taxon>Cottales</taxon>
        <taxon>Liparidae</taxon>
        <taxon>Liparis</taxon>
    </lineage>
</organism>
<reference evidence="1 2" key="1">
    <citation type="submission" date="2019-03" db="EMBL/GenBank/DDBJ databases">
        <title>First draft genome of Liparis tanakae, snailfish: a comprehensive survey of snailfish specific genes.</title>
        <authorList>
            <person name="Kim W."/>
            <person name="Song I."/>
            <person name="Jeong J.-H."/>
            <person name="Kim D."/>
            <person name="Kim S."/>
            <person name="Ryu S."/>
            <person name="Song J.Y."/>
            <person name="Lee S.K."/>
        </authorList>
    </citation>
    <scope>NUCLEOTIDE SEQUENCE [LARGE SCALE GENOMIC DNA]</scope>
    <source>
        <tissue evidence="1">Muscle</tissue>
    </source>
</reference>
<dbReference type="EMBL" id="SRLO01000190">
    <property type="protein sequence ID" value="TNN68450.1"/>
    <property type="molecule type" value="Genomic_DNA"/>
</dbReference>
<dbReference type="Proteomes" id="UP000314294">
    <property type="component" value="Unassembled WGS sequence"/>
</dbReference>
<dbReference type="AlphaFoldDB" id="A0A4Z2HS37"/>
<sequence length="169" mass="18957">MRKEARLLLWDTHLCAPSLLVIFKRRLRHGLPHCRPGLGHHVAAEVNHPALGAPARSSERHHFFTMTKAINWNKTVPVSHMGASYSSRKSLSVCGSCSARSDPPRLFRVLLHICCREERELERGRRSSKGILSPLVWIRYTLHPVFSASLELPPHAPSLPLPASGPFPM</sequence>
<name>A0A4Z2HS37_9TELE</name>
<accession>A0A4Z2HS37</accession>
<keyword evidence="2" id="KW-1185">Reference proteome</keyword>
<proteinExistence type="predicted"/>
<comment type="caution">
    <text evidence="1">The sequence shown here is derived from an EMBL/GenBank/DDBJ whole genome shotgun (WGS) entry which is preliminary data.</text>
</comment>
<evidence type="ECO:0000313" key="1">
    <source>
        <dbReference type="EMBL" id="TNN68450.1"/>
    </source>
</evidence>
<evidence type="ECO:0000313" key="2">
    <source>
        <dbReference type="Proteomes" id="UP000314294"/>
    </source>
</evidence>
<dbReference type="OrthoDB" id="10660350at2759"/>
<gene>
    <name evidence="1" type="ORF">EYF80_021371</name>
</gene>